<reference evidence="3" key="1">
    <citation type="submission" date="2021-11" db="EMBL/GenBank/DDBJ databases">
        <authorList>
            <person name="Schell T."/>
        </authorList>
    </citation>
    <scope>NUCLEOTIDE SEQUENCE</scope>
    <source>
        <strain evidence="3">M5</strain>
    </source>
</reference>
<dbReference type="OrthoDB" id="6370204at2759"/>
<name>A0A8J2SDJ0_9CRUS</name>
<feature type="compositionally biased region" description="Polar residues" evidence="1">
    <location>
        <begin position="110"/>
        <end position="125"/>
    </location>
</feature>
<feature type="compositionally biased region" description="Polar residues" evidence="1">
    <location>
        <begin position="145"/>
        <end position="157"/>
    </location>
</feature>
<gene>
    <name evidence="3" type="ORF">DGAL_LOCUS17468</name>
</gene>
<feature type="region of interest" description="Disordered" evidence="1">
    <location>
        <begin position="103"/>
        <end position="179"/>
    </location>
</feature>
<evidence type="ECO:0000256" key="1">
    <source>
        <dbReference type="SAM" id="MobiDB-lite"/>
    </source>
</evidence>
<keyword evidence="2" id="KW-0472">Membrane</keyword>
<proteinExistence type="predicted"/>
<evidence type="ECO:0000313" key="4">
    <source>
        <dbReference type="Proteomes" id="UP000789390"/>
    </source>
</evidence>
<accession>A0A8J2SDJ0</accession>
<dbReference type="EMBL" id="CAKKLH010000341">
    <property type="protein sequence ID" value="CAH0113571.1"/>
    <property type="molecule type" value="Genomic_DNA"/>
</dbReference>
<comment type="caution">
    <text evidence="3">The sequence shown here is derived from an EMBL/GenBank/DDBJ whole genome shotgun (WGS) entry which is preliminary data.</text>
</comment>
<protein>
    <submittedName>
        <fullName evidence="3">Uncharacterized protein</fullName>
    </submittedName>
</protein>
<keyword evidence="2" id="KW-0812">Transmembrane</keyword>
<organism evidence="3 4">
    <name type="scientific">Daphnia galeata</name>
    <dbReference type="NCBI Taxonomy" id="27404"/>
    <lineage>
        <taxon>Eukaryota</taxon>
        <taxon>Metazoa</taxon>
        <taxon>Ecdysozoa</taxon>
        <taxon>Arthropoda</taxon>
        <taxon>Crustacea</taxon>
        <taxon>Branchiopoda</taxon>
        <taxon>Diplostraca</taxon>
        <taxon>Cladocera</taxon>
        <taxon>Anomopoda</taxon>
        <taxon>Daphniidae</taxon>
        <taxon>Daphnia</taxon>
    </lineage>
</organism>
<dbReference type="AlphaFoldDB" id="A0A8J2SDJ0"/>
<keyword evidence="4" id="KW-1185">Reference proteome</keyword>
<dbReference type="Proteomes" id="UP000789390">
    <property type="component" value="Unassembled WGS sequence"/>
</dbReference>
<evidence type="ECO:0000256" key="2">
    <source>
        <dbReference type="SAM" id="Phobius"/>
    </source>
</evidence>
<keyword evidence="2" id="KW-1133">Transmembrane helix</keyword>
<sequence>MSKLPISAFHPNGTPNLFQAHIRNSTRMQGSHLTNNIINRTAPTVTLAENNNLSSPVVLCVDGVLLWLLIAWITAGTAAIITLLIKSCRNRWKHVEEEEFDWGGLERSRPATSQHTRSTSCSSAPSIRPPLPTPKPSVPPPTPSRFSQRASSRYISSRRTEVEDRRHKSRSRRLQSTTA</sequence>
<evidence type="ECO:0000313" key="3">
    <source>
        <dbReference type="EMBL" id="CAH0113571.1"/>
    </source>
</evidence>
<feature type="compositionally biased region" description="Pro residues" evidence="1">
    <location>
        <begin position="127"/>
        <end position="143"/>
    </location>
</feature>
<feature type="transmembrane region" description="Helical" evidence="2">
    <location>
        <begin position="64"/>
        <end position="85"/>
    </location>
</feature>